<evidence type="ECO:0000313" key="1">
    <source>
        <dbReference type="EMBL" id="QSE75908.1"/>
    </source>
</evidence>
<accession>A0AA45KEM4</accession>
<name>A0AA45KEM4_9LACT</name>
<gene>
    <name evidence="1" type="ORF">JW886_05340</name>
</gene>
<dbReference type="KEGG" id="lti:JW886_05340"/>
<dbReference type="SUPFAM" id="SSF50814">
    <property type="entry name" value="Lipocalins"/>
    <property type="match status" value="1"/>
</dbReference>
<sequence length="133" mass="15540">MKITIRNRVKIDQQEELIKETYNAQIKQSAQHTLIMYKNGENEKVLLKINDAEVTMTRYSRQAVKMRFNPEIPSHTTYEGVGKLSIFTHQLDLNPSKGQLKIKYQLSQGEMSIGEYHLRIDWSEVPDVKEEES</sequence>
<dbReference type="EMBL" id="CP070872">
    <property type="protein sequence ID" value="QSE75908.1"/>
    <property type="molecule type" value="Genomic_DNA"/>
</dbReference>
<organism evidence="1 2">
    <name type="scientific">Lactococcus taiwanensis</name>
    <dbReference type="NCBI Taxonomy" id="1151742"/>
    <lineage>
        <taxon>Bacteria</taxon>
        <taxon>Bacillati</taxon>
        <taxon>Bacillota</taxon>
        <taxon>Bacilli</taxon>
        <taxon>Lactobacillales</taxon>
        <taxon>Streptococcaceae</taxon>
        <taxon>Lactococcus</taxon>
    </lineage>
</organism>
<reference evidence="1 2" key="1">
    <citation type="submission" date="2021-02" db="EMBL/GenBank/DDBJ databases">
        <title>Complete genome sequence of Lactococcus lactis strain K_LL004.</title>
        <authorList>
            <person name="Kim H.B."/>
        </authorList>
    </citation>
    <scope>NUCLEOTIDE SEQUENCE [LARGE SCALE GENOMIC DNA]</scope>
    <source>
        <strain evidence="1 2">K_LL004</strain>
    </source>
</reference>
<proteinExistence type="predicted"/>
<dbReference type="RefSeq" id="WP_205871487.1">
    <property type="nucleotide sequence ID" value="NZ_CP070872.1"/>
</dbReference>
<protein>
    <submittedName>
        <fullName evidence="1">DUF1934 domain-containing protein</fullName>
    </submittedName>
</protein>
<dbReference type="Pfam" id="PF09148">
    <property type="entry name" value="DUF1934"/>
    <property type="match status" value="1"/>
</dbReference>
<keyword evidence="2" id="KW-1185">Reference proteome</keyword>
<dbReference type="InterPro" id="IPR015231">
    <property type="entry name" value="DUF1934"/>
</dbReference>
<dbReference type="InterPro" id="IPR012674">
    <property type="entry name" value="Calycin"/>
</dbReference>
<evidence type="ECO:0000313" key="2">
    <source>
        <dbReference type="Proteomes" id="UP000663608"/>
    </source>
</evidence>
<dbReference type="Proteomes" id="UP000663608">
    <property type="component" value="Chromosome"/>
</dbReference>
<dbReference type="Gene3D" id="2.40.128.20">
    <property type="match status" value="1"/>
</dbReference>
<dbReference type="AlphaFoldDB" id="A0AA45KEM4"/>